<comment type="caution">
    <text evidence="1">The sequence shown here is derived from an EMBL/GenBank/DDBJ whole genome shotgun (WGS) entry which is preliminary data.</text>
</comment>
<dbReference type="Gene3D" id="3.40.50.1820">
    <property type="entry name" value="alpha/beta hydrolase"/>
    <property type="match status" value="1"/>
</dbReference>
<evidence type="ECO:0000313" key="2">
    <source>
        <dbReference type="Proteomes" id="UP000540506"/>
    </source>
</evidence>
<keyword evidence="2" id="KW-1185">Reference proteome</keyword>
<dbReference type="InterPro" id="IPR029058">
    <property type="entry name" value="AB_hydrolase_fold"/>
</dbReference>
<dbReference type="EMBL" id="JACHJV010000001">
    <property type="protein sequence ID" value="MBB4926893.1"/>
    <property type="molecule type" value="Genomic_DNA"/>
</dbReference>
<organism evidence="1 2">
    <name type="scientific">Kitasatospora kifunensis</name>
    <name type="common">Streptomyces kifunensis</name>
    <dbReference type="NCBI Taxonomy" id="58351"/>
    <lineage>
        <taxon>Bacteria</taxon>
        <taxon>Bacillati</taxon>
        <taxon>Actinomycetota</taxon>
        <taxon>Actinomycetes</taxon>
        <taxon>Kitasatosporales</taxon>
        <taxon>Streptomycetaceae</taxon>
        <taxon>Kitasatospora</taxon>
    </lineage>
</organism>
<protein>
    <submittedName>
        <fullName evidence="1">Uncharacterized protein</fullName>
    </submittedName>
</protein>
<dbReference type="SUPFAM" id="SSF53474">
    <property type="entry name" value="alpha/beta-Hydrolases"/>
    <property type="match status" value="1"/>
</dbReference>
<reference evidence="1 2" key="1">
    <citation type="submission" date="2020-08" db="EMBL/GenBank/DDBJ databases">
        <title>Sequencing the genomes of 1000 actinobacteria strains.</title>
        <authorList>
            <person name="Klenk H.-P."/>
        </authorList>
    </citation>
    <scope>NUCLEOTIDE SEQUENCE [LARGE SCALE GENOMIC DNA]</scope>
    <source>
        <strain evidence="1 2">DSM 41654</strain>
    </source>
</reference>
<proteinExistence type="predicted"/>
<dbReference type="AlphaFoldDB" id="A0A7W7VYC2"/>
<sequence length="290" mass="31009">MTVALVVGVHGIGKQLLGEGSLLKDWYPALRDGVRRAGGPELAPEELAMGFYGDLFRPPGHLLAVGDPRYTAADVEPGFEEELLLAWWQAAAELDERVVPPGADTLARTPRSAQAALRALSASRFFSDLALRSLVFDLKQVRRYLTDDQLRQAARDRVTSLIGDDTRVLVGHSLGSVVAYEALCALPGHRVRALVTLGSPLGIPMVLERLQPEPGRWPAATTTPVAADDLVWTNLADRGDVVALVKDLRPAFGARVRSVLVDNGPHAHDATCYLTDRSTGAAISGGLGAS</sequence>
<accession>A0A7W7VYC2</accession>
<gene>
    <name evidence="1" type="ORF">FHR34_005886</name>
</gene>
<evidence type="ECO:0000313" key="1">
    <source>
        <dbReference type="EMBL" id="MBB4926893.1"/>
    </source>
</evidence>
<dbReference type="Proteomes" id="UP000540506">
    <property type="component" value="Unassembled WGS sequence"/>
</dbReference>
<name>A0A7W7VYC2_KITKI</name>